<evidence type="ECO:0000256" key="1">
    <source>
        <dbReference type="SAM" id="MobiDB-lite"/>
    </source>
</evidence>
<proteinExistence type="predicted"/>
<evidence type="ECO:0000313" key="3">
    <source>
        <dbReference type="Proteomes" id="UP000254866"/>
    </source>
</evidence>
<accession>A0A370TE25</accession>
<dbReference type="EMBL" id="NPIC01000009">
    <property type="protein sequence ID" value="RDL32944.1"/>
    <property type="molecule type" value="Genomic_DNA"/>
</dbReference>
<name>A0A370TE25_9HELO</name>
<dbReference type="SUPFAM" id="SSF69065">
    <property type="entry name" value="RNase III domain-like"/>
    <property type="match status" value="1"/>
</dbReference>
<comment type="caution">
    <text evidence="2">The sequence shown here is derived from an EMBL/GenBank/DDBJ whole genome shotgun (WGS) entry which is preliminary data.</text>
</comment>
<evidence type="ECO:0000313" key="2">
    <source>
        <dbReference type="EMBL" id="RDL32944.1"/>
    </source>
</evidence>
<dbReference type="GO" id="GO:0004525">
    <property type="term" value="F:ribonuclease III activity"/>
    <property type="evidence" value="ECO:0007669"/>
    <property type="project" value="InterPro"/>
</dbReference>
<organism evidence="2 3">
    <name type="scientific">Venustampulla echinocandica</name>
    <dbReference type="NCBI Taxonomy" id="2656787"/>
    <lineage>
        <taxon>Eukaryota</taxon>
        <taxon>Fungi</taxon>
        <taxon>Dikarya</taxon>
        <taxon>Ascomycota</taxon>
        <taxon>Pezizomycotina</taxon>
        <taxon>Leotiomycetes</taxon>
        <taxon>Helotiales</taxon>
        <taxon>Pleuroascaceae</taxon>
        <taxon>Venustampulla</taxon>
    </lineage>
</organism>
<reference evidence="2 3" key="1">
    <citation type="journal article" date="2018" name="IMA Fungus">
        <title>IMA Genome-F 9: Draft genome sequence of Annulohypoxylon stygium, Aspergillus mulundensis, Berkeleyomyces basicola (syn. Thielaviopsis basicola), Ceratocystis smalleyi, two Cercospora beticola strains, Coleophoma cylindrospora, Fusarium fracticaudum, Phialophora cf. hyalina, and Morchella septimelata.</title>
        <authorList>
            <person name="Wingfield B.D."/>
            <person name="Bills G.F."/>
            <person name="Dong Y."/>
            <person name="Huang W."/>
            <person name="Nel W.J."/>
            <person name="Swalarsk-Parry B.S."/>
            <person name="Vaghefi N."/>
            <person name="Wilken P.M."/>
            <person name="An Z."/>
            <person name="de Beer Z.W."/>
            <person name="De Vos L."/>
            <person name="Chen L."/>
            <person name="Duong T.A."/>
            <person name="Gao Y."/>
            <person name="Hammerbacher A."/>
            <person name="Kikkert J.R."/>
            <person name="Li Y."/>
            <person name="Li H."/>
            <person name="Li K."/>
            <person name="Li Q."/>
            <person name="Liu X."/>
            <person name="Ma X."/>
            <person name="Naidoo K."/>
            <person name="Pethybridge S.J."/>
            <person name="Sun J."/>
            <person name="Steenkamp E.T."/>
            <person name="van der Nest M.A."/>
            <person name="van Wyk S."/>
            <person name="Wingfield M.J."/>
            <person name="Xiong C."/>
            <person name="Yue Q."/>
            <person name="Zhang X."/>
        </authorList>
    </citation>
    <scope>NUCLEOTIDE SEQUENCE [LARGE SCALE GENOMIC DNA]</scope>
    <source>
        <strain evidence="2 3">BP 5553</strain>
    </source>
</reference>
<dbReference type="AlphaFoldDB" id="A0A370TE25"/>
<feature type="region of interest" description="Disordered" evidence="1">
    <location>
        <begin position="1"/>
        <end position="75"/>
    </location>
</feature>
<dbReference type="STRING" id="2656787.A0A370TE25"/>
<dbReference type="InterPro" id="IPR036389">
    <property type="entry name" value="RNase_III_sf"/>
</dbReference>
<dbReference type="RefSeq" id="XP_031866437.1">
    <property type="nucleotide sequence ID" value="XM_032017006.1"/>
</dbReference>
<gene>
    <name evidence="2" type="ORF">BP5553_08383</name>
</gene>
<feature type="compositionally biased region" description="Polar residues" evidence="1">
    <location>
        <begin position="8"/>
        <end position="31"/>
    </location>
</feature>
<dbReference type="Gene3D" id="1.10.1520.10">
    <property type="entry name" value="Ribonuclease III domain"/>
    <property type="match status" value="1"/>
</dbReference>
<feature type="compositionally biased region" description="Low complexity" evidence="1">
    <location>
        <begin position="32"/>
        <end position="42"/>
    </location>
</feature>
<sequence length="253" mass="28187">MDPRRSQESLVSHYSQGIPPTQTHQTSFPQASSTTSWPSSTTCANPTSPHDIPKDRHSSSTTHTSGGHRSTNIPPRGVAILAGSAESEWLRIIQTIIQYTFKNPDLLEEALESPNSGVTCVGQSHRHFEDGNRGLAKVGQSAMKLLLRDQCYLFQIPEGDAEKIISDMIHFRNLDQLGRTTKLERFVRPKLYLRPTRRRNPLWLLKDDVQREDPSRTIARAVCAIIGAAYYDGGLEAAKGVMAELDLVINMPK</sequence>
<dbReference type="OrthoDB" id="67027at2759"/>
<feature type="compositionally biased region" description="Low complexity" evidence="1">
    <location>
        <begin position="59"/>
        <end position="71"/>
    </location>
</feature>
<dbReference type="GeneID" id="43601232"/>
<dbReference type="Proteomes" id="UP000254866">
    <property type="component" value="Unassembled WGS sequence"/>
</dbReference>
<protein>
    <submittedName>
        <fullName evidence="2">Uncharacterized protein</fullName>
    </submittedName>
</protein>
<dbReference type="GO" id="GO:0006396">
    <property type="term" value="P:RNA processing"/>
    <property type="evidence" value="ECO:0007669"/>
    <property type="project" value="InterPro"/>
</dbReference>
<keyword evidence="3" id="KW-1185">Reference proteome</keyword>